<dbReference type="Pfam" id="PF13561">
    <property type="entry name" value="adh_short_C2"/>
    <property type="match status" value="1"/>
</dbReference>
<dbReference type="InterPro" id="IPR052388">
    <property type="entry name" value="Peroxisomal_t2-enoyl-CoA_red"/>
</dbReference>
<comment type="catalytic activity">
    <reaction evidence="15">
        <text>(2E)-dodecenoyl-CoA + NADPH + H(+) = dodecanoyl-CoA + NADP(+)</text>
        <dbReference type="Rhea" id="RHEA:44964"/>
        <dbReference type="ChEBI" id="CHEBI:15378"/>
        <dbReference type="ChEBI" id="CHEBI:57330"/>
        <dbReference type="ChEBI" id="CHEBI:57375"/>
        <dbReference type="ChEBI" id="CHEBI:57783"/>
        <dbReference type="ChEBI" id="CHEBI:58349"/>
    </reaction>
    <physiologicalReaction direction="left-to-right" evidence="15">
        <dbReference type="Rhea" id="RHEA:44965"/>
    </physiologicalReaction>
</comment>
<dbReference type="InterPro" id="IPR036291">
    <property type="entry name" value="NAD(P)-bd_dom_sf"/>
</dbReference>
<evidence type="ECO:0000256" key="6">
    <source>
        <dbReference type="ARBA" id="ARBA00022857"/>
    </source>
</evidence>
<evidence type="ECO:0000256" key="12">
    <source>
        <dbReference type="ARBA" id="ARBA00038622"/>
    </source>
</evidence>
<evidence type="ECO:0000256" key="16">
    <source>
        <dbReference type="ARBA" id="ARBA00048686"/>
    </source>
</evidence>
<dbReference type="Proteomes" id="UP001164305">
    <property type="component" value="Chromosome"/>
</dbReference>
<keyword evidence="10" id="KW-0275">Fatty acid biosynthesis</keyword>
<evidence type="ECO:0000256" key="15">
    <source>
        <dbReference type="ARBA" id="ARBA00047570"/>
    </source>
</evidence>
<evidence type="ECO:0000256" key="4">
    <source>
        <dbReference type="ARBA" id="ARBA00022553"/>
    </source>
</evidence>
<evidence type="ECO:0000256" key="13">
    <source>
        <dbReference type="ARBA" id="ARBA00038849"/>
    </source>
</evidence>
<dbReference type="Gene3D" id="3.40.50.720">
    <property type="entry name" value="NAD(P)-binding Rossmann-like Domain"/>
    <property type="match status" value="1"/>
</dbReference>
<comment type="catalytic activity">
    <reaction evidence="18">
        <text>a (2E)-enoyl-CoA + NADPH + H(+) = a 2,3-saturated acyl-CoA + NADP(+)</text>
        <dbReference type="Rhea" id="RHEA:33763"/>
        <dbReference type="ChEBI" id="CHEBI:15378"/>
        <dbReference type="ChEBI" id="CHEBI:57783"/>
        <dbReference type="ChEBI" id="CHEBI:58349"/>
        <dbReference type="ChEBI" id="CHEBI:58856"/>
        <dbReference type="ChEBI" id="CHEBI:65111"/>
        <dbReference type="EC" id="1.3.1.38"/>
    </reaction>
    <physiologicalReaction direction="left-to-right" evidence="18">
        <dbReference type="Rhea" id="RHEA:33764"/>
    </physiologicalReaction>
</comment>
<evidence type="ECO:0000256" key="7">
    <source>
        <dbReference type="ARBA" id="ARBA00023002"/>
    </source>
</evidence>
<evidence type="ECO:0000256" key="11">
    <source>
        <dbReference type="ARBA" id="ARBA00037124"/>
    </source>
</evidence>
<comment type="subunit">
    <text evidence="12">Interacts with PEX5, probably required to target it into peroxisomes.</text>
</comment>
<sequence length="225" mass="22855">MDLQLNDRVILVVGGRGIVGRAVVDTLRQEGAVALSSSRSPKADVQMDLADDDSVRGAIRRVLDEHGRLDGLVVSAAPPASTLAPSQSSAPDAVGQAIDTKALGFLRVANAVLPTFLDAHYGRIVGVSGQNAWSTSSIMAAARNAVLNLAAKGLADEHAGSGLTVNTVNPGPVGERNGAIPSIGAAGWSTPDQVASTITYLVSPIAGAISGESIAVGHRIRGVNV</sequence>
<evidence type="ECO:0000256" key="8">
    <source>
        <dbReference type="ARBA" id="ARBA00023098"/>
    </source>
</evidence>
<dbReference type="PANTHER" id="PTHR24317:SF7">
    <property type="entry name" value="PEROXISOMAL TRANS-2-ENOYL-COA REDUCTASE"/>
    <property type="match status" value="1"/>
</dbReference>
<protein>
    <recommendedName>
        <fullName evidence="14">Peroxisomal trans-2-enoyl-CoA reductase</fullName>
        <ecNumber evidence="13">1.3.1.38</ecNumber>
    </recommendedName>
</protein>
<comment type="catalytic activity">
    <reaction evidence="19">
        <text>(2E)-decenoyl-CoA + NADPH + H(+) = decanoyl-CoA + NADP(+)</text>
        <dbReference type="Rhea" id="RHEA:44960"/>
        <dbReference type="ChEBI" id="CHEBI:15378"/>
        <dbReference type="ChEBI" id="CHEBI:57783"/>
        <dbReference type="ChEBI" id="CHEBI:58349"/>
        <dbReference type="ChEBI" id="CHEBI:61406"/>
        <dbReference type="ChEBI" id="CHEBI:61430"/>
    </reaction>
    <physiologicalReaction direction="left-to-right" evidence="19">
        <dbReference type="Rhea" id="RHEA:44961"/>
    </physiologicalReaction>
</comment>
<dbReference type="SUPFAM" id="SSF51735">
    <property type="entry name" value="NAD(P)-binding Rossmann-fold domains"/>
    <property type="match status" value="1"/>
</dbReference>
<keyword evidence="9" id="KW-0576">Peroxisome</keyword>
<evidence type="ECO:0000256" key="18">
    <source>
        <dbReference type="ARBA" id="ARBA00049251"/>
    </source>
</evidence>
<keyword evidence="4" id="KW-0597">Phosphoprotein</keyword>
<dbReference type="InterPro" id="IPR002347">
    <property type="entry name" value="SDR_fam"/>
</dbReference>
<comment type="catalytic activity">
    <reaction evidence="16">
        <text>(2E)-tetradecenoyl-CoA + NADPH + H(+) = tetradecanoyl-CoA + NADP(+)</text>
        <dbReference type="Rhea" id="RHEA:44968"/>
        <dbReference type="ChEBI" id="CHEBI:15378"/>
        <dbReference type="ChEBI" id="CHEBI:57385"/>
        <dbReference type="ChEBI" id="CHEBI:57783"/>
        <dbReference type="ChEBI" id="CHEBI:58349"/>
        <dbReference type="ChEBI" id="CHEBI:61405"/>
    </reaction>
    <physiologicalReaction direction="left-to-right" evidence="16">
        <dbReference type="Rhea" id="RHEA:44969"/>
    </physiologicalReaction>
</comment>
<evidence type="ECO:0000256" key="9">
    <source>
        <dbReference type="ARBA" id="ARBA00023140"/>
    </source>
</evidence>
<dbReference type="PANTHER" id="PTHR24317">
    <property type="entry name" value="PEROXISOMAL TRANS-2-ENOYL-COA REDUCTASE"/>
    <property type="match status" value="1"/>
</dbReference>
<evidence type="ECO:0000256" key="2">
    <source>
        <dbReference type="ARBA" id="ARBA00005189"/>
    </source>
</evidence>
<keyword evidence="7" id="KW-0560">Oxidoreductase</keyword>
<dbReference type="EMBL" id="CP107020">
    <property type="protein sequence ID" value="UYG18054.1"/>
    <property type="molecule type" value="Genomic_DNA"/>
</dbReference>
<comment type="pathway">
    <text evidence="2">Lipid metabolism.</text>
</comment>
<comment type="catalytic activity">
    <reaction evidence="20">
        <text>(2E)-octenoyl-CoA + NADPH + H(+) = octanoyl-CoA + NADP(+)</text>
        <dbReference type="Rhea" id="RHEA:44952"/>
        <dbReference type="ChEBI" id="CHEBI:15378"/>
        <dbReference type="ChEBI" id="CHEBI:57386"/>
        <dbReference type="ChEBI" id="CHEBI:57783"/>
        <dbReference type="ChEBI" id="CHEBI:58349"/>
        <dbReference type="ChEBI" id="CHEBI:62242"/>
    </reaction>
    <physiologicalReaction direction="left-to-right" evidence="20">
        <dbReference type="Rhea" id="RHEA:44953"/>
    </physiologicalReaction>
</comment>
<evidence type="ECO:0000256" key="1">
    <source>
        <dbReference type="ARBA" id="ARBA00004275"/>
    </source>
</evidence>
<gene>
    <name evidence="21" type="ORF">BRM3_06480</name>
</gene>
<dbReference type="EC" id="1.3.1.38" evidence="13"/>
<proteinExistence type="predicted"/>
<evidence type="ECO:0000256" key="3">
    <source>
        <dbReference type="ARBA" id="ARBA00022516"/>
    </source>
</evidence>
<keyword evidence="6" id="KW-0521">NADP</keyword>
<name>A0ABY6G522_9MICO</name>
<dbReference type="CDD" id="cd05233">
    <property type="entry name" value="SDR_c"/>
    <property type="match status" value="1"/>
</dbReference>
<accession>A0ABY6G522</accession>
<reference evidence="21" key="1">
    <citation type="submission" date="2022-10" db="EMBL/GenBank/DDBJ databases">
        <title>Whole-Genome Sequencing of Brachybacterium huguangmaarense BRM-3, Isolated from Betula schmidtii.</title>
        <authorList>
            <person name="Haam D."/>
        </authorList>
    </citation>
    <scope>NUCLEOTIDE SEQUENCE</scope>
    <source>
        <strain evidence="21">BRM-3</strain>
    </source>
</reference>
<evidence type="ECO:0000313" key="21">
    <source>
        <dbReference type="EMBL" id="UYG18054.1"/>
    </source>
</evidence>
<evidence type="ECO:0000256" key="19">
    <source>
        <dbReference type="ARBA" id="ARBA00049386"/>
    </source>
</evidence>
<keyword evidence="8" id="KW-0443">Lipid metabolism</keyword>
<dbReference type="RefSeq" id="WP_263595258.1">
    <property type="nucleotide sequence ID" value="NZ_CP107020.1"/>
</dbReference>
<evidence type="ECO:0000313" key="22">
    <source>
        <dbReference type="Proteomes" id="UP001164305"/>
    </source>
</evidence>
<evidence type="ECO:0000256" key="20">
    <source>
        <dbReference type="ARBA" id="ARBA00049559"/>
    </source>
</evidence>
<evidence type="ECO:0000256" key="17">
    <source>
        <dbReference type="ARBA" id="ARBA00049108"/>
    </source>
</evidence>
<organism evidence="21 22">
    <name type="scientific">Brachybacterium huguangmaarense</name>
    <dbReference type="NCBI Taxonomy" id="1652028"/>
    <lineage>
        <taxon>Bacteria</taxon>
        <taxon>Bacillati</taxon>
        <taxon>Actinomycetota</taxon>
        <taxon>Actinomycetes</taxon>
        <taxon>Micrococcales</taxon>
        <taxon>Dermabacteraceae</taxon>
        <taxon>Brachybacterium</taxon>
    </lineage>
</organism>
<comment type="function">
    <text evidence="11">Participates in chain elongation of fatty acids. Catalyzes the reduction of trans-2-enoyl-CoAs of varying chain lengths from 6:1 to 16:1, having maximum activity with 10:1 CoA. Has no 2,4-dienoyl-CoA reductase activity.</text>
</comment>
<evidence type="ECO:0000256" key="10">
    <source>
        <dbReference type="ARBA" id="ARBA00023160"/>
    </source>
</evidence>
<comment type="catalytic activity">
    <reaction evidence="17">
        <text>(2E)-hexenoyl-CoA + NADPH + H(+) = hexanoyl-CoA + NADP(+)</text>
        <dbReference type="Rhea" id="RHEA:44956"/>
        <dbReference type="ChEBI" id="CHEBI:15378"/>
        <dbReference type="ChEBI" id="CHEBI:57783"/>
        <dbReference type="ChEBI" id="CHEBI:58349"/>
        <dbReference type="ChEBI" id="CHEBI:62077"/>
        <dbReference type="ChEBI" id="CHEBI:62620"/>
    </reaction>
    <physiologicalReaction direction="left-to-right" evidence="17">
        <dbReference type="Rhea" id="RHEA:44957"/>
    </physiologicalReaction>
</comment>
<keyword evidence="3" id="KW-0444">Lipid biosynthesis</keyword>
<evidence type="ECO:0000256" key="14">
    <source>
        <dbReference type="ARBA" id="ARBA00041063"/>
    </source>
</evidence>
<keyword evidence="22" id="KW-1185">Reference proteome</keyword>
<keyword evidence="5" id="KW-0276">Fatty acid metabolism</keyword>
<comment type="subcellular location">
    <subcellularLocation>
        <location evidence="1">Peroxisome</location>
    </subcellularLocation>
</comment>
<evidence type="ECO:0000256" key="5">
    <source>
        <dbReference type="ARBA" id="ARBA00022832"/>
    </source>
</evidence>
<dbReference type="PRINTS" id="PR00081">
    <property type="entry name" value="GDHRDH"/>
</dbReference>